<dbReference type="EMBL" id="JACYXT010000004">
    <property type="protein sequence ID" value="MBD9724313.1"/>
    <property type="molecule type" value="Genomic_DNA"/>
</dbReference>
<feature type="compositionally biased region" description="Low complexity" evidence="2">
    <location>
        <begin position="126"/>
        <end position="138"/>
    </location>
</feature>
<dbReference type="RefSeq" id="WP_179202254.1">
    <property type="nucleotide sequence ID" value="NZ_CP119182.1"/>
</dbReference>
<keyword evidence="1" id="KW-0597">Phosphoprotein</keyword>
<reference evidence="5" key="1">
    <citation type="submission" date="2020-09" db="EMBL/GenBank/DDBJ databases">
        <title>Streptomyces canutascabiei sp. nov., which causes potato common scab and is distributed across the world.</title>
        <authorList>
            <person name="Nguyen H.P."/>
            <person name="Weisberg A.J."/>
            <person name="Chang J.H."/>
            <person name="Clarke C.R."/>
        </authorList>
    </citation>
    <scope>NUCLEOTIDE SEQUENCE</scope>
    <source>
        <strain evidence="5">ID-01-6.2a</strain>
    </source>
</reference>
<dbReference type="InterPro" id="IPR008984">
    <property type="entry name" value="SMAD_FHA_dom_sf"/>
</dbReference>
<keyword evidence="3" id="KW-0472">Membrane</keyword>
<dbReference type="SMART" id="SM00240">
    <property type="entry name" value="FHA"/>
    <property type="match status" value="1"/>
</dbReference>
<dbReference type="InterPro" id="IPR000253">
    <property type="entry name" value="FHA_dom"/>
</dbReference>
<dbReference type="AlphaFoldDB" id="A0A927L861"/>
<gene>
    <name evidence="5" type="ORF">IHE70_13985</name>
</gene>
<feature type="transmembrane region" description="Helical" evidence="3">
    <location>
        <begin position="221"/>
        <end position="244"/>
    </location>
</feature>
<proteinExistence type="predicted"/>
<dbReference type="SUPFAM" id="SSF49879">
    <property type="entry name" value="SMAD/FHA domain"/>
    <property type="match status" value="1"/>
</dbReference>
<feature type="compositionally biased region" description="Pro residues" evidence="2">
    <location>
        <begin position="139"/>
        <end position="161"/>
    </location>
</feature>
<evidence type="ECO:0000256" key="3">
    <source>
        <dbReference type="SAM" id="Phobius"/>
    </source>
</evidence>
<name>A0A927L861_9ACTN</name>
<keyword evidence="3" id="KW-0812">Transmembrane</keyword>
<feature type="transmembrane region" description="Helical" evidence="3">
    <location>
        <begin position="274"/>
        <end position="298"/>
    </location>
</feature>
<sequence length="318" mass="33977">MDPPLRERDLPHLVVDRPDRLRGRVFVLDDQPMLVGRDSDCQIQVGDPGVSRRHAVVWRASGRTTVEDLASTNGTMLNGHPVLGQQVLHSGDVLDFGPLEVHYEERRSADRTVQAPKPGAGGTPGGTADTMPGWGPAHAPGPTPHGAPGAGPPPAGPPGGPAPREAGRTPPPGGERRFDIGGQQADRLSNIAGDQYNYVQQAQRESFFKEIAATRTRARHLILFGFLLFLVGGGIYGWVVIRFISGADDDFSSGSSNFDSSPELLGPKVAGVPVGAAGFAMAAVGTVLMVIGIVLHVVATSRRRRFEDAERQAFWRQR</sequence>
<dbReference type="PANTHER" id="PTHR23308">
    <property type="entry name" value="NUCLEAR INHIBITOR OF PROTEIN PHOSPHATASE-1"/>
    <property type="match status" value="1"/>
</dbReference>
<evidence type="ECO:0000313" key="5">
    <source>
        <dbReference type="EMBL" id="MBD9724313.1"/>
    </source>
</evidence>
<comment type="caution">
    <text evidence="5">The sequence shown here is derived from an EMBL/GenBank/DDBJ whole genome shotgun (WGS) entry which is preliminary data.</text>
</comment>
<evidence type="ECO:0000256" key="1">
    <source>
        <dbReference type="ARBA" id="ARBA00022553"/>
    </source>
</evidence>
<dbReference type="GeneID" id="79927957"/>
<dbReference type="Proteomes" id="UP000661025">
    <property type="component" value="Unassembled WGS sequence"/>
</dbReference>
<evidence type="ECO:0000259" key="4">
    <source>
        <dbReference type="PROSITE" id="PS50006"/>
    </source>
</evidence>
<organism evidence="5 6">
    <name type="scientific">Streptomyces caniscabiei</name>
    <dbReference type="NCBI Taxonomy" id="2746961"/>
    <lineage>
        <taxon>Bacteria</taxon>
        <taxon>Bacillati</taxon>
        <taxon>Actinomycetota</taxon>
        <taxon>Actinomycetes</taxon>
        <taxon>Kitasatosporales</taxon>
        <taxon>Streptomycetaceae</taxon>
        <taxon>Streptomyces</taxon>
    </lineage>
</organism>
<dbReference type="Pfam" id="PF00498">
    <property type="entry name" value="FHA"/>
    <property type="match status" value="1"/>
</dbReference>
<keyword evidence="3" id="KW-1133">Transmembrane helix</keyword>
<feature type="domain" description="FHA" evidence="4">
    <location>
        <begin position="33"/>
        <end position="82"/>
    </location>
</feature>
<feature type="region of interest" description="Disordered" evidence="2">
    <location>
        <begin position="106"/>
        <end position="180"/>
    </location>
</feature>
<evidence type="ECO:0000256" key="2">
    <source>
        <dbReference type="SAM" id="MobiDB-lite"/>
    </source>
</evidence>
<accession>A0A927L861</accession>
<dbReference type="Gene3D" id="2.60.200.20">
    <property type="match status" value="1"/>
</dbReference>
<dbReference type="InterPro" id="IPR050923">
    <property type="entry name" value="Cell_Proc_Reg/RNA_Proc"/>
</dbReference>
<dbReference type="CDD" id="cd00060">
    <property type="entry name" value="FHA"/>
    <property type="match status" value="1"/>
</dbReference>
<protein>
    <submittedName>
        <fullName evidence="5">FHA domain-containing protein</fullName>
    </submittedName>
</protein>
<dbReference type="PROSITE" id="PS50006">
    <property type="entry name" value="FHA_DOMAIN"/>
    <property type="match status" value="1"/>
</dbReference>
<evidence type="ECO:0000313" key="6">
    <source>
        <dbReference type="Proteomes" id="UP000661025"/>
    </source>
</evidence>